<reference evidence="2" key="1">
    <citation type="submission" date="2023-04" db="EMBL/GenBank/DDBJ databases">
        <title>Aspergillus oryzae var. brunneus NBRC 4377.</title>
        <authorList>
            <person name="Ichikawa N."/>
            <person name="Sato H."/>
            <person name="Tonouchi N."/>
        </authorList>
    </citation>
    <scope>NUCLEOTIDE SEQUENCE</scope>
    <source>
        <strain evidence="2">NBRC 4377</strain>
    </source>
</reference>
<name>A0ABQ6LE87_ASPOZ</name>
<evidence type="ECO:0000313" key="2">
    <source>
        <dbReference type="EMBL" id="GMG55427.1"/>
    </source>
</evidence>
<feature type="domain" description="Azaphilone pigments biosynthesis cluster protein L N-terminal" evidence="1">
    <location>
        <begin position="2"/>
        <end position="222"/>
    </location>
</feature>
<protein>
    <submittedName>
        <fullName evidence="2">Unnamed protein product</fullName>
    </submittedName>
</protein>
<dbReference type="EMBL" id="BSYB01000132">
    <property type="protein sequence ID" value="GMG55427.1"/>
    <property type="molecule type" value="Genomic_DNA"/>
</dbReference>
<dbReference type="Proteomes" id="UP001165189">
    <property type="component" value="Unassembled WGS sequence"/>
</dbReference>
<gene>
    <name evidence="2" type="ORF">Aory05_001358200</name>
</gene>
<dbReference type="Pfam" id="PF17111">
    <property type="entry name" value="PigL_N"/>
    <property type="match status" value="1"/>
</dbReference>
<keyword evidence="3" id="KW-1185">Reference proteome</keyword>
<dbReference type="InterPro" id="IPR031348">
    <property type="entry name" value="PigL_N"/>
</dbReference>
<evidence type="ECO:0000313" key="3">
    <source>
        <dbReference type="Proteomes" id="UP001165189"/>
    </source>
</evidence>
<organism evidence="2 3">
    <name type="scientific">Aspergillus oryzae var. brunneus</name>
    <dbReference type="NCBI Taxonomy" id="332754"/>
    <lineage>
        <taxon>Eukaryota</taxon>
        <taxon>Fungi</taxon>
        <taxon>Dikarya</taxon>
        <taxon>Ascomycota</taxon>
        <taxon>Pezizomycotina</taxon>
        <taxon>Eurotiomycetes</taxon>
        <taxon>Eurotiomycetidae</taxon>
        <taxon>Eurotiales</taxon>
        <taxon>Aspergillaceae</taxon>
        <taxon>Aspergillus</taxon>
        <taxon>Aspergillus subgen. Circumdati</taxon>
    </lineage>
</organism>
<comment type="caution">
    <text evidence="2">The sequence shown here is derived from an EMBL/GenBank/DDBJ whole genome shotgun (WGS) entry which is preliminary data.</text>
</comment>
<proteinExistence type="predicted"/>
<evidence type="ECO:0000259" key="1">
    <source>
        <dbReference type="Pfam" id="PF17111"/>
    </source>
</evidence>
<sequence>MAEPIGLASSLPALATFAFKASLSLYETVNIFRSHTKRVRDLIEKLESLSGVLAPLQELLDTTTDENLSIFELPLRRCGNTCSEFEQEIIESLSRSANRTSFRDWAKSHLRYLVYNHYNQFPWLPSCAALCPLCYASIHFFETPVANLTPSHKSSVTAEAIESYKDIIETAKADLESHLETIHDKLQRIVGQTVAAEDLDTLELRRIKEEHMSTEKFLQICTQFLNHINQSQLSTKSSNSSAGLLGSDTYPERVTDKSLQNCKKNLAGTITQLEKHMQDLTDRLLVKSKAAMTSEQDILGLKGLQDDWQTTYQCMEICSKASELRDNSRTGIFENCTSADLSTPVVVSTLKRLILANKDFTKPSLRALLGQMSDEWPSYKNS</sequence>
<accession>A0ABQ6LE87</accession>